<evidence type="ECO:0000313" key="2">
    <source>
        <dbReference type="Proteomes" id="UP001352852"/>
    </source>
</evidence>
<sequence>MRTVIILEELHRFTDDELLQPVTSDETVSVGGTVTLTCRVAETDNSSLQWSNTAQQTLYFGEKRDKWLPLLLPQRSHNVTCQMDCYYRRPAGKMMLRSCLTMLSDFKIKLAVYWMYQSVLHFLPWTSHSHS</sequence>
<dbReference type="EMBL" id="JAHUTJ010059149">
    <property type="protein sequence ID" value="MED6287755.1"/>
    <property type="molecule type" value="Genomic_DNA"/>
</dbReference>
<gene>
    <name evidence="1" type="ORF">CHARACLAT_019464</name>
</gene>
<name>A0ABU7ELR8_9TELE</name>
<protein>
    <recommendedName>
        <fullName evidence="3">Ig-like domain-containing protein</fullName>
    </recommendedName>
</protein>
<dbReference type="InterPro" id="IPR013783">
    <property type="entry name" value="Ig-like_fold"/>
</dbReference>
<keyword evidence="2" id="KW-1185">Reference proteome</keyword>
<reference evidence="1 2" key="1">
    <citation type="submission" date="2021-06" db="EMBL/GenBank/DDBJ databases">
        <authorList>
            <person name="Palmer J.M."/>
        </authorList>
    </citation>
    <scope>NUCLEOTIDE SEQUENCE [LARGE SCALE GENOMIC DNA]</scope>
    <source>
        <strain evidence="1 2">CL_MEX2019</strain>
        <tissue evidence="1">Muscle</tissue>
    </source>
</reference>
<accession>A0ABU7ELR8</accession>
<proteinExistence type="predicted"/>
<organism evidence="1 2">
    <name type="scientific">Characodon lateralis</name>
    <dbReference type="NCBI Taxonomy" id="208331"/>
    <lineage>
        <taxon>Eukaryota</taxon>
        <taxon>Metazoa</taxon>
        <taxon>Chordata</taxon>
        <taxon>Craniata</taxon>
        <taxon>Vertebrata</taxon>
        <taxon>Euteleostomi</taxon>
        <taxon>Actinopterygii</taxon>
        <taxon>Neopterygii</taxon>
        <taxon>Teleostei</taxon>
        <taxon>Neoteleostei</taxon>
        <taxon>Acanthomorphata</taxon>
        <taxon>Ovalentaria</taxon>
        <taxon>Atherinomorphae</taxon>
        <taxon>Cyprinodontiformes</taxon>
        <taxon>Goodeidae</taxon>
        <taxon>Characodon</taxon>
    </lineage>
</organism>
<evidence type="ECO:0000313" key="1">
    <source>
        <dbReference type="EMBL" id="MED6287755.1"/>
    </source>
</evidence>
<dbReference type="Gene3D" id="2.60.40.10">
    <property type="entry name" value="Immunoglobulins"/>
    <property type="match status" value="1"/>
</dbReference>
<dbReference type="Proteomes" id="UP001352852">
    <property type="component" value="Unassembled WGS sequence"/>
</dbReference>
<comment type="caution">
    <text evidence="1">The sequence shown here is derived from an EMBL/GenBank/DDBJ whole genome shotgun (WGS) entry which is preliminary data.</text>
</comment>
<evidence type="ECO:0008006" key="3">
    <source>
        <dbReference type="Google" id="ProtNLM"/>
    </source>
</evidence>